<dbReference type="Pfam" id="PF03466">
    <property type="entry name" value="LysR_substrate"/>
    <property type="match status" value="1"/>
</dbReference>
<dbReference type="EMBL" id="NEVP01000003">
    <property type="protein sequence ID" value="OZI54236.1"/>
    <property type="molecule type" value="Genomic_DNA"/>
</dbReference>
<dbReference type="InterPro" id="IPR036390">
    <property type="entry name" value="WH_DNA-bd_sf"/>
</dbReference>
<keyword evidence="7" id="KW-1185">Reference proteome</keyword>
<protein>
    <submittedName>
        <fullName evidence="6">LysR family transcriptional regulator</fullName>
    </submittedName>
</protein>
<evidence type="ECO:0000313" key="7">
    <source>
        <dbReference type="Proteomes" id="UP000216913"/>
    </source>
</evidence>
<name>A0A261TX30_9BORD</name>
<dbReference type="InterPro" id="IPR000847">
    <property type="entry name" value="LysR_HTH_N"/>
</dbReference>
<dbReference type="InterPro" id="IPR005119">
    <property type="entry name" value="LysR_subst-bd"/>
</dbReference>
<dbReference type="GO" id="GO:0003700">
    <property type="term" value="F:DNA-binding transcription factor activity"/>
    <property type="evidence" value="ECO:0007669"/>
    <property type="project" value="InterPro"/>
</dbReference>
<dbReference type="AlphaFoldDB" id="A0A261TX30"/>
<reference evidence="6 7" key="1">
    <citation type="submission" date="2017-05" db="EMBL/GenBank/DDBJ databases">
        <title>Complete and WGS of Bordetella genogroups.</title>
        <authorList>
            <person name="Spilker T."/>
            <person name="LiPuma J."/>
        </authorList>
    </citation>
    <scope>NUCLEOTIDE SEQUENCE [LARGE SCALE GENOMIC DNA]</scope>
    <source>
        <strain evidence="6 7">AU10456</strain>
    </source>
</reference>
<gene>
    <name evidence="6" type="ORF">CAL25_05500</name>
</gene>
<evidence type="ECO:0000256" key="3">
    <source>
        <dbReference type="ARBA" id="ARBA00023125"/>
    </source>
</evidence>
<dbReference type="InterPro" id="IPR050950">
    <property type="entry name" value="HTH-type_LysR_regulators"/>
</dbReference>
<dbReference type="GO" id="GO:0005829">
    <property type="term" value="C:cytosol"/>
    <property type="evidence" value="ECO:0007669"/>
    <property type="project" value="TreeGrafter"/>
</dbReference>
<evidence type="ECO:0000259" key="5">
    <source>
        <dbReference type="PROSITE" id="PS50931"/>
    </source>
</evidence>
<evidence type="ECO:0000256" key="4">
    <source>
        <dbReference type="ARBA" id="ARBA00023163"/>
    </source>
</evidence>
<dbReference type="PROSITE" id="PS50931">
    <property type="entry name" value="HTH_LYSR"/>
    <property type="match status" value="1"/>
</dbReference>
<dbReference type="OrthoDB" id="464481at2"/>
<proteinExistence type="inferred from homology"/>
<accession>A0A261TX30</accession>
<comment type="caution">
    <text evidence="6">The sequence shown here is derived from an EMBL/GenBank/DDBJ whole genome shotgun (WGS) entry which is preliminary data.</text>
</comment>
<evidence type="ECO:0000256" key="2">
    <source>
        <dbReference type="ARBA" id="ARBA00023015"/>
    </source>
</evidence>
<organism evidence="6 7">
    <name type="scientific">Bordetella genomosp. 5</name>
    <dbReference type="NCBI Taxonomy" id="1395608"/>
    <lineage>
        <taxon>Bacteria</taxon>
        <taxon>Pseudomonadati</taxon>
        <taxon>Pseudomonadota</taxon>
        <taxon>Betaproteobacteria</taxon>
        <taxon>Burkholderiales</taxon>
        <taxon>Alcaligenaceae</taxon>
        <taxon>Bordetella</taxon>
    </lineage>
</organism>
<dbReference type="PANTHER" id="PTHR30419">
    <property type="entry name" value="HTH-TYPE TRANSCRIPTIONAL REGULATOR YBHD"/>
    <property type="match status" value="1"/>
</dbReference>
<comment type="similarity">
    <text evidence="1">Belongs to the LysR transcriptional regulatory family.</text>
</comment>
<evidence type="ECO:0000313" key="6">
    <source>
        <dbReference type="EMBL" id="OZI54236.1"/>
    </source>
</evidence>
<dbReference type="Pfam" id="PF00126">
    <property type="entry name" value="HTH_1"/>
    <property type="match status" value="1"/>
</dbReference>
<keyword evidence="3" id="KW-0238">DNA-binding</keyword>
<dbReference type="Gene3D" id="1.10.10.10">
    <property type="entry name" value="Winged helix-like DNA-binding domain superfamily/Winged helix DNA-binding domain"/>
    <property type="match status" value="1"/>
</dbReference>
<feature type="domain" description="HTH lysR-type" evidence="5">
    <location>
        <begin position="6"/>
        <end position="63"/>
    </location>
</feature>
<dbReference type="InterPro" id="IPR036388">
    <property type="entry name" value="WH-like_DNA-bd_sf"/>
</dbReference>
<dbReference type="Gene3D" id="3.40.190.290">
    <property type="match status" value="1"/>
</dbReference>
<dbReference type="RefSeq" id="WP_094798958.1">
    <property type="nucleotide sequence ID" value="NZ_NEVP01000003.1"/>
</dbReference>
<evidence type="ECO:0000256" key="1">
    <source>
        <dbReference type="ARBA" id="ARBA00009437"/>
    </source>
</evidence>
<keyword evidence="4" id="KW-0804">Transcription</keyword>
<sequence length="311" mass="34126">MKRLHFENAALRHFLAVVEAGTIVGAANRLDVASSAVSRHIASLEQLLQRRLFERHPKGMRVTDVGQILADHARLVEADAARTCADIARASGDRAQTIEIAGAYGFAACQLPRRFARFQARHPHVRFSFTAVEARAVVERVRTAQADIGVTYTHGGERDVQVLFTQPIELVAVMREDHPLGRHERLDLEQLSLFPLALPEPGSTLRKALDIASSLRNLDLVPALSTNHQSSLFHYVAMGSGVTVAARETFTELYGGLPLICRPLDDALLNAGRLQFMVHATRSLSEPVEAFVRYLTLAARLGEAAEAADDD</sequence>
<keyword evidence="2" id="KW-0805">Transcription regulation</keyword>
<dbReference type="Proteomes" id="UP000216913">
    <property type="component" value="Unassembled WGS sequence"/>
</dbReference>
<dbReference type="SUPFAM" id="SSF53850">
    <property type="entry name" value="Periplasmic binding protein-like II"/>
    <property type="match status" value="1"/>
</dbReference>
<dbReference type="SUPFAM" id="SSF46785">
    <property type="entry name" value="Winged helix' DNA-binding domain"/>
    <property type="match status" value="1"/>
</dbReference>
<dbReference type="PANTHER" id="PTHR30419:SF2">
    <property type="entry name" value="LYSR FAMILY TRANSCRIPTIONAL REGULATOR"/>
    <property type="match status" value="1"/>
</dbReference>
<dbReference type="GO" id="GO:0003677">
    <property type="term" value="F:DNA binding"/>
    <property type="evidence" value="ECO:0007669"/>
    <property type="project" value="UniProtKB-KW"/>
</dbReference>